<evidence type="ECO:0000256" key="2">
    <source>
        <dbReference type="SAM" id="SignalP"/>
    </source>
</evidence>
<feature type="domain" description="Cyclic nucleotide-binding" evidence="3">
    <location>
        <begin position="115"/>
        <end position="214"/>
    </location>
</feature>
<dbReference type="Proteomes" id="UP000271974">
    <property type="component" value="Unassembled WGS sequence"/>
</dbReference>
<dbReference type="Pfam" id="PF00027">
    <property type="entry name" value="cNMP_binding"/>
    <property type="match status" value="1"/>
</dbReference>
<dbReference type="AlphaFoldDB" id="A0A433TM03"/>
<dbReference type="CDD" id="cd00038">
    <property type="entry name" value="CAP_ED"/>
    <property type="match status" value="1"/>
</dbReference>
<keyword evidence="2" id="KW-0732">Signal</keyword>
<accession>A0A433TM03</accession>
<dbReference type="PANTHER" id="PTHR23011:SF38">
    <property type="entry name" value="CYCLIC NUCLEOTIDE-BINDING DOMAIN-CONTAINING PROTEIN"/>
    <property type="match status" value="1"/>
</dbReference>
<dbReference type="InterPro" id="IPR018490">
    <property type="entry name" value="cNMP-bd_dom_sf"/>
</dbReference>
<dbReference type="OrthoDB" id="166212at2759"/>
<feature type="compositionally biased region" description="Basic and acidic residues" evidence="1">
    <location>
        <begin position="448"/>
        <end position="462"/>
    </location>
</feature>
<keyword evidence="5" id="KW-1185">Reference proteome</keyword>
<dbReference type="InterPro" id="IPR000595">
    <property type="entry name" value="cNMP-bd_dom"/>
</dbReference>
<dbReference type="PANTHER" id="PTHR23011">
    <property type="entry name" value="CYCLIC NUCLEOTIDE-BINDING DOMAIN CONTAINING PROTEIN"/>
    <property type="match status" value="1"/>
</dbReference>
<dbReference type="PROSITE" id="PS50042">
    <property type="entry name" value="CNMP_BINDING_3"/>
    <property type="match status" value="1"/>
</dbReference>
<reference evidence="4 5" key="1">
    <citation type="submission" date="2019-01" db="EMBL/GenBank/DDBJ databases">
        <title>A draft genome assembly of the solar-powered sea slug Elysia chlorotica.</title>
        <authorList>
            <person name="Cai H."/>
            <person name="Li Q."/>
            <person name="Fang X."/>
            <person name="Li J."/>
            <person name="Curtis N.E."/>
            <person name="Altenburger A."/>
            <person name="Shibata T."/>
            <person name="Feng M."/>
            <person name="Maeda T."/>
            <person name="Schwartz J.A."/>
            <person name="Shigenobu S."/>
            <person name="Lundholm N."/>
            <person name="Nishiyama T."/>
            <person name="Yang H."/>
            <person name="Hasebe M."/>
            <person name="Li S."/>
            <person name="Pierce S.K."/>
            <person name="Wang J."/>
        </authorList>
    </citation>
    <scope>NUCLEOTIDE SEQUENCE [LARGE SCALE GENOMIC DNA]</scope>
    <source>
        <strain evidence="4">EC2010</strain>
        <tissue evidence="4">Whole organism of an adult</tissue>
    </source>
</reference>
<evidence type="ECO:0000313" key="4">
    <source>
        <dbReference type="EMBL" id="RUS82602.1"/>
    </source>
</evidence>
<evidence type="ECO:0000256" key="1">
    <source>
        <dbReference type="SAM" id="MobiDB-lite"/>
    </source>
</evidence>
<organism evidence="4 5">
    <name type="scientific">Elysia chlorotica</name>
    <name type="common">Eastern emerald elysia</name>
    <name type="synonym">Sea slug</name>
    <dbReference type="NCBI Taxonomy" id="188477"/>
    <lineage>
        <taxon>Eukaryota</taxon>
        <taxon>Metazoa</taxon>
        <taxon>Spiralia</taxon>
        <taxon>Lophotrochozoa</taxon>
        <taxon>Mollusca</taxon>
        <taxon>Gastropoda</taxon>
        <taxon>Heterobranchia</taxon>
        <taxon>Euthyneura</taxon>
        <taxon>Panpulmonata</taxon>
        <taxon>Sacoglossa</taxon>
        <taxon>Placobranchoidea</taxon>
        <taxon>Plakobranchidae</taxon>
        <taxon>Elysia</taxon>
    </lineage>
</organism>
<feature type="compositionally biased region" description="Polar residues" evidence="1">
    <location>
        <begin position="501"/>
        <end position="512"/>
    </location>
</feature>
<evidence type="ECO:0000259" key="3">
    <source>
        <dbReference type="PROSITE" id="PS50042"/>
    </source>
</evidence>
<dbReference type="InterPro" id="IPR014710">
    <property type="entry name" value="RmlC-like_jellyroll"/>
</dbReference>
<protein>
    <recommendedName>
        <fullName evidence="3">Cyclic nucleotide-binding domain-containing protein</fullName>
    </recommendedName>
</protein>
<feature type="signal peptide" evidence="2">
    <location>
        <begin position="1"/>
        <end position="16"/>
    </location>
</feature>
<feature type="compositionally biased region" description="Polar residues" evidence="1">
    <location>
        <begin position="535"/>
        <end position="553"/>
    </location>
</feature>
<gene>
    <name evidence="4" type="ORF">EGW08_009630</name>
</gene>
<sequence>MARVVLLLIQVCNVCKDIVTSGVKKEPWYALLDNLVASSNIKQKRKGPRPFVTFVPNEKRELVQLTFDLSEFKKEYKSEYILTDEVREILSILPRQRPPESIPKIIRCMKGLFEEFNNYPLSVQKQICQSAFYDKYRYNRVIVKKGHDPDGIYFVLSGSLIEKNDIGKQPKEIHTGSMFGENDLVCGSRRRHTVLTRTDTELLYLHRQDYRVIFNMAEDSNDPKNLEICKQHSVFQHFPMSRLVDNPGTWSVIKYKYGRLIAKDNNELDWIYVVKSGEARVFKYLHPGNIDVQARRKKVQAMKNAQNVFHIKKKILNFVEDREYIKTSYSPRRYQPSSRSIMSAPAGVSRDHTMMQAAGHRREAFTCIPGVRPRNLHQNQHLSGGAGNTGRRSVSQMNVIDSTSGGMKRMSITSRTSAEKYNSQYFSRQASIDSRRPSATVRLPKLRLEHADGDGNAEKNDNSDGNQGGQPEAVTETIKVLDGKDVPHEQTNLRAGCQHAADSTNRRSSIVPGSQGPLSHGETGPSGHRARSGSFMKTPQASPTRSQTSGKVTPSQVIQVGNHTLPAFVQVETLNPGQVFGLRSCLDPEERGPSVSLVSGECEILQINKKFFMKHCDEAIYSLIRLKAKKFPSQEDLIDRLDVNMQWEEYKQQTMGDFLQRCRRLER</sequence>
<dbReference type="STRING" id="188477.A0A433TM03"/>
<evidence type="ECO:0000313" key="5">
    <source>
        <dbReference type="Proteomes" id="UP000271974"/>
    </source>
</evidence>
<dbReference type="SUPFAM" id="SSF51206">
    <property type="entry name" value="cAMP-binding domain-like"/>
    <property type="match status" value="2"/>
</dbReference>
<feature type="chain" id="PRO_5019151679" description="Cyclic nucleotide-binding domain-containing protein" evidence="2">
    <location>
        <begin position="17"/>
        <end position="667"/>
    </location>
</feature>
<dbReference type="Gene3D" id="2.60.120.10">
    <property type="entry name" value="Jelly Rolls"/>
    <property type="match status" value="1"/>
</dbReference>
<proteinExistence type="predicted"/>
<comment type="caution">
    <text evidence="4">The sequence shown here is derived from an EMBL/GenBank/DDBJ whole genome shotgun (WGS) entry which is preliminary data.</text>
</comment>
<feature type="region of interest" description="Disordered" evidence="1">
    <location>
        <begin position="497"/>
        <end position="553"/>
    </location>
</feature>
<name>A0A433TM03_ELYCH</name>
<feature type="region of interest" description="Disordered" evidence="1">
    <location>
        <begin position="448"/>
        <end position="472"/>
    </location>
</feature>
<dbReference type="EMBL" id="RQTK01000279">
    <property type="protein sequence ID" value="RUS82602.1"/>
    <property type="molecule type" value="Genomic_DNA"/>
</dbReference>